<evidence type="ECO:0000313" key="1">
    <source>
        <dbReference type="EMBL" id="CDW33961.1"/>
    </source>
</evidence>
<organism evidence="1">
    <name type="scientific">Lepeophtheirus salmonis</name>
    <name type="common">Salmon louse</name>
    <name type="synonym">Caligus salmonis</name>
    <dbReference type="NCBI Taxonomy" id="72036"/>
    <lineage>
        <taxon>Eukaryota</taxon>
        <taxon>Metazoa</taxon>
        <taxon>Ecdysozoa</taxon>
        <taxon>Arthropoda</taxon>
        <taxon>Crustacea</taxon>
        <taxon>Multicrustacea</taxon>
        <taxon>Hexanauplia</taxon>
        <taxon>Copepoda</taxon>
        <taxon>Siphonostomatoida</taxon>
        <taxon>Caligidae</taxon>
        <taxon>Lepeophtheirus</taxon>
    </lineage>
</organism>
<sequence>MDSNMKFWSKKPLREQIWIHWITLIWWKVEKTA</sequence>
<accession>A0A0K2U8D7</accession>
<dbReference type="AlphaFoldDB" id="A0A0K2U8D7"/>
<dbReference type="EMBL" id="HACA01016600">
    <property type="protein sequence ID" value="CDW33961.1"/>
    <property type="molecule type" value="Transcribed_RNA"/>
</dbReference>
<name>A0A0K2U8D7_LEPSM</name>
<protein>
    <submittedName>
        <fullName evidence="1">Uncharacterized protein</fullName>
    </submittedName>
</protein>
<reference evidence="1" key="1">
    <citation type="submission" date="2014-05" db="EMBL/GenBank/DDBJ databases">
        <authorList>
            <person name="Chronopoulou M."/>
        </authorList>
    </citation>
    <scope>NUCLEOTIDE SEQUENCE</scope>
    <source>
        <tissue evidence="1">Whole organism</tissue>
    </source>
</reference>
<proteinExistence type="predicted"/>